<name>A0A7M2Y8X4_9FLAO</name>
<sequence length="137" mass="15982">MCSKSETLRSGKFYCNLKNLELKKKIAEVYGFPDYKILENFFTAIIRIRNICSHNGVLYDFNQPVNIGKIPHKRYGVKTRNNNNLNASMKLILFILSKISVNRAEEMEQKLIKLFADLDCCEEVQRVIEQKINFDIS</sequence>
<gene>
    <name evidence="1" type="ORF">Q73A0000_09500</name>
</gene>
<evidence type="ECO:0000313" key="1">
    <source>
        <dbReference type="EMBL" id="QOW10591.1"/>
    </source>
</evidence>
<dbReference type="EMBL" id="CP040442">
    <property type="protein sequence ID" value="QOW10591.1"/>
    <property type="molecule type" value="Genomic_DNA"/>
</dbReference>
<dbReference type="KEGG" id="kfa:Q73A0000_09500"/>
<proteinExistence type="predicted"/>
<dbReference type="Pfam" id="PF07751">
    <property type="entry name" value="Abi_2"/>
    <property type="match status" value="1"/>
</dbReference>
<accession>A0A7M2Y8X4</accession>
<reference evidence="1 2" key="1">
    <citation type="submission" date="2019-05" db="EMBL/GenBank/DDBJ databases">
        <title>Chryseobacterium sp. isolated from King George Island, maritime Antarctica.</title>
        <authorList>
            <person name="Peng X."/>
        </authorList>
    </citation>
    <scope>NUCLEOTIDE SEQUENCE [LARGE SCALE GENOMIC DNA]</scope>
    <source>
        <strain evidence="1 2">7-3A</strain>
    </source>
</reference>
<evidence type="ECO:0000313" key="2">
    <source>
        <dbReference type="Proteomes" id="UP000594195"/>
    </source>
</evidence>
<organism evidence="1 2">
    <name type="scientific">Kaistella flava</name>
    <name type="common">ex Peng et al. 2021</name>
    <dbReference type="NCBI Taxonomy" id="2038776"/>
    <lineage>
        <taxon>Bacteria</taxon>
        <taxon>Pseudomonadati</taxon>
        <taxon>Bacteroidota</taxon>
        <taxon>Flavobacteriia</taxon>
        <taxon>Flavobacteriales</taxon>
        <taxon>Weeksellaceae</taxon>
        <taxon>Chryseobacterium group</taxon>
        <taxon>Kaistella</taxon>
    </lineage>
</organism>
<keyword evidence="2" id="KW-1185">Reference proteome</keyword>
<dbReference type="InterPro" id="IPR011664">
    <property type="entry name" value="Abi_system_AbiD/AbiF-like"/>
</dbReference>
<dbReference type="Proteomes" id="UP000594195">
    <property type="component" value="Chromosome"/>
</dbReference>
<dbReference type="AlphaFoldDB" id="A0A7M2Y8X4"/>
<protein>
    <submittedName>
        <fullName evidence="1">Abi family protein</fullName>
    </submittedName>
</protein>